<keyword evidence="3 6" id="KW-0597">Phosphoprotein</keyword>
<organism evidence="10 11">
    <name type="scientific">Pseudoalteromonas tunicata D2</name>
    <dbReference type="NCBI Taxonomy" id="87626"/>
    <lineage>
        <taxon>Bacteria</taxon>
        <taxon>Pseudomonadati</taxon>
        <taxon>Pseudomonadota</taxon>
        <taxon>Gammaproteobacteria</taxon>
        <taxon>Alteromonadales</taxon>
        <taxon>Pseudoalteromonadaceae</taxon>
        <taxon>Pseudoalteromonas</taxon>
    </lineage>
</organism>
<evidence type="ECO:0000256" key="7">
    <source>
        <dbReference type="SAM" id="Phobius"/>
    </source>
</evidence>
<keyword evidence="7" id="KW-0472">Membrane</keyword>
<dbReference type="Pfam" id="PF00072">
    <property type="entry name" value="Response_reg"/>
    <property type="match status" value="1"/>
</dbReference>
<dbReference type="PROSITE" id="PS50109">
    <property type="entry name" value="HIS_KIN"/>
    <property type="match status" value="1"/>
</dbReference>
<feature type="domain" description="Response regulatory" evidence="9">
    <location>
        <begin position="516"/>
        <end position="633"/>
    </location>
</feature>
<dbReference type="AlphaFoldDB" id="A4CE66"/>
<keyword evidence="11" id="KW-1185">Reference proteome</keyword>
<dbReference type="SMART" id="SM00388">
    <property type="entry name" value="HisKA"/>
    <property type="match status" value="1"/>
</dbReference>
<feature type="transmembrane region" description="Helical" evidence="7">
    <location>
        <begin position="105"/>
        <end position="126"/>
    </location>
</feature>
<dbReference type="PANTHER" id="PTHR43047">
    <property type="entry name" value="TWO-COMPONENT HISTIDINE PROTEIN KINASE"/>
    <property type="match status" value="1"/>
</dbReference>
<dbReference type="STRING" id="87626.PTD2_09868"/>
<dbReference type="SMART" id="SM00387">
    <property type="entry name" value="HATPase_c"/>
    <property type="match status" value="1"/>
</dbReference>
<dbReference type="InterPro" id="IPR036097">
    <property type="entry name" value="HisK_dim/P_sf"/>
</dbReference>
<evidence type="ECO:0000256" key="1">
    <source>
        <dbReference type="ARBA" id="ARBA00000085"/>
    </source>
</evidence>
<dbReference type="SMART" id="SM00448">
    <property type="entry name" value="REC"/>
    <property type="match status" value="1"/>
</dbReference>
<dbReference type="GO" id="GO:0000155">
    <property type="term" value="F:phosphorelay sensor kinase activity"/>
    <property type="evidence" value="ECO:0007669"/>
    <property type="project" value="InterPro"/>
</dbReference>
<dbReference type="Pfam" id="PF02518">
    <property type="entry name" value="HATPase_c"/>
    <property type="match status" value="1"/>
</dbReference>
<dbReference type="EMBL" id="AAOH01000008">
    <property type="protein sequence ID" value="EAR26878.1"/>
    <property type="molecule type" value="Genomic_DNA"/>
</dbReference>
<dbReference type="Gene3D" id="3.30.565.10">
    <property type="entry name" value="Histidine kinase-like ATPase, C-terminal domain"/>
    <property type="match status" value="1"/>
</dbReference>
<comment type="catalytic activity">
    <reaction evidence="1">
        <text>ATP + protein L-histidine = ADP + protein N-phospho-L-histidine.</text>
        <dbReference type="EC" id="2.7.13.3"/>
    </reaction>
</comment>
<dbReference type="InterPro" id="IPR004358">
    <property type="entry name" value="Sig_transdc_His_kin-like_C"/>
</dbReference>
<comment type="caution">
    <text evidence="10">The sequence shown here is derived from an EMBL/GenBank/DDBJ whole genome shotgun (WGS) entry which is preliminary data.</text>
</comment>
<dbReference type="SUPFAM" id="SSF55874">
    <property type="entry name" value="ATPase domain of HSP90 chaperone/DNA topoisomerase II/histidine kinase"/>
    <property type="match status" value="1"/>
</dbReference>
<keyword evidence="7" id="KW-1133">Transmembrane helix</keyword>
<accession>A4CE66</accession>
<dbReference type="Gene3D" id="1.10.287.130">
    <property type="match status" value="1"/>
</dbReference>
<dbReference type="CDD" id="cd17546">
    <property type="entry name" value="REC_hyHK_CKI1_RcsC-like"/>
    <property type="match status" value="1"/>
</dbReference>
<feature type="transmembrane region" description="Helical" evidence="7">
    <location>
        <begin position="224"/>
        <end position="249"/>
    </location>
</feature>
<dbReference type="SUPFAM" id="SSF52172">
    <property type="entry name" value="CheY-like"/>
    <property type="match status" value="1"/>
</dbReference>
<dbReference type="InterPro" id="IPR001789">
    <property type="entry name" value="Sig_transdc_resp-reg_receiver"/>
</dbReference>
<dbReference type="PRINTS" id="PR00344">
    <property type="entry name" value="BCTRLSENSOR"/>
</dbReference>
<dbReference type="InterPro" id="IPR005467">
    <property type="entry name" value="His_kinase_dom"/>
</dbReference>
<dbReference type="InterPro" id="IPR011006">
    <property type="entry name" value="CheY-like_superfamily"/>
</dbReference>
<evidence type="ECO:0000259" key="9">
    <source>
        <dbReference type="PROSITE" id="PS50110"/>
    </source>
</evidence>
<dbReference type="CDD" id="cd00082">
    <property type="entry name" value="HisKA"/>
    <property type="match status" value="1"/>
</dbReference>
<feature type="transmembrane region" description="Helical" evidence="7">
    <location>
        <begin position="133"/>
        <end position="151"/>
    </location>
</feature>
<dbReference type="InterPro" id="IPR036890">
    <property type="entry name" value="HATPase_C_sf"/>
</dbReference>
<feature type="domain" description="Histidine kinase" evidence="8">
    <location>
        <begin position="277"/>
        <end position="496"/>
    </location>
</feature>
<dbReference type="InterPro" id="IPR003594">
    <property type="entry name" value="HATPase_dom"/>
</dbReference>
<reference evidence="10 11" key="1">
    <citation type="submission" date="2006-02" db="EMBL/GenBank/DDBJ databases">
        <authorList>
            <person name="Moran M.A."/>
            <person name="Kjelleberg S."/>
            <person name="Egan S."/>
            <person name="Saunders N."/>
            <person name="Thomas T."/>
            <person name="Ferriera S."/>
            <person name="Johnson J."/>
            <person name="Kravitz S."/>
            <person name="Halpern A."/>
            <person name="Remington K."/>
            <person name="Beeson K."/>
            <person name="Tran B."/>
            <person name="Rogers Y.-H."/>
            <person name="Friedman R."/>
            <person name="Venter J.C."/>
        </authorList>
    </citation>
    <scope>NUCLEOTIDE SEQUENCE [LARGE SCALE GENOMIC DNA]</scope>
    <source>
        <strain evidence="10 11">D2</strain>
    </source>
</reference>
<evidence type="ECO:0000256" key="4">
    <source>
        <dbReference type="ARBA" id="ARBA00022679"/>
    </source>
</evidence>
<dbReference type="Proteomes" id="UP000006201">
    <property type="component" value="Unassembled WGS sequence"/>
</dbReference>
<keyword evidence="5 10" id="KW-0418">Kinase</keyword>
<evidence type="ECO:0000256" key="3">
    <source>
        <dbReference type="ARBA" id="ARBA00022553"/>
    </source>
</evidence>
<dbReference type="Pfam" id="PF00512">
    <property type="entry name" value="HisKA"/>
    <property type="match status" value="1"/>
</dbReference>
<keyword evidence="4" id="KW-0808">Transferase</keyword>
<feature type="transmembrane region" description="Helical" evidence="7">
    <location>
        <begin position="45"/>
        <end position="64"/>
    </location>
</feature>
<evidence type="ECO:0000259" key="8">
    <source>
        <dbReference type="PROSITE" id="PS50109"/>
    </source>
</evidence>
<keyword evidence="7" id="KW-0812">Transmembrane</keyword>
<gene>
    <name evidence="10" type="ORF">PTD2_09868</name>
</gene>
<evidence type="ECO:0000313" key="10">
    <source>
        <dbReference type="EMBL" id="EAR26878.1"/>
    </source>
</evidence>
<evidence type="ECO:0000256" key="6">
    <source>
        <dbReference type="PROSITE-ProRule" id="PRU00169"/>
    </source>
</evidence>
<evidence type="ECO:0000313" key="11">
    <source>
        <dbReference type="Proteomes" id="UP000006201"/>
    </source>
</evidence>
<feature type="modified residue" description="4-aspartylphosphate" evidence="6">
    <location>
        <position position="565"/>
    </location>
</feature>
<dbReference type="SUPFAM" id="SSF47384">
    <property type="entry name" value="Homodimeric domain of signal transducing histidine kinase"/>
    <property type="match status" value="1"/>
</dbReference>
<dbReference type="Gene3D" id="3.40.50.2300">
    <property type="match status" value="1"/>
</dbReference>
<feature type="transmembrane region" description="Helical" evidence="7">
    <location>
        <begin position="76"/>
        <end position="93"/>
    </location>
</feature>
<evidence type="ECO:0000256" key="2">
    <source>
        <dbReference type="ARBA" id="ARBA00012438"/>
    </source>
</evidence>
<dbReference type="EC" id="2.7.13.3" evidence="2"/>
<evidence type="ECO:0000256" key="5">
    <source>
        <dbReference type="ARBA" id="ARBA00022777"/>
    </source>
</evidence>
<name>A4CE66_9GAMM</name>
<sequence>MKCPLEIGQIHQCFINLSYAFIAQQFCYDKPNIGRVIIMLELKTLFVTSFCIVMVMCLLNFLTWRANKNTPGTLPLVFYPIFILLALALFKFHNHEHGYENYALSLGYLLLFSASVIQAVALCRFFKFQHISLTLFLIATTWLSVTFNWFLFGDNNLHARILIYDLQRIIEGVFLSYLFIRVALKRYPNASIIYLIHCCLLMGVFSLRTFLLKDLSGEEIIKDGWFSAAVLFIGILTPMFYATGLAVLCNERRSENLKSLTEKAQKDAELRGLFLSTMSHEIRTPLNGILGSAQLIMNQLSDPKGKPYCEAIIHSAESLNFLVTQVLNYATVDQSTSALYEEDVELEPWLKNICLLSSPIAEQKRLKFELNVNLPDKSCYYFDQERLRQVLSNLINNAIKFTDQGSVKIQVDLLHSKTLEHTLRFSVQDSGPGIEDDDIEYLTEPYVQTSSGKKKGGTGLGLAISSRILAKLGSVLEIESEIGKGSTFSFNLTIGLGELSLVEQRHKSKQYLTGLNILLVEDLPLNQKIAIELMAMDEHKVKLADTGKNAIELLQQHKFDVILLDMNLPDISGQTVLRELQTISHLNSSTPILAFTASLSKSETDEYESLGIKDVVAKPIKQEKLRQAITNSQKGYLPISTVELKPLLYDVVAAHSLATSFNEDELSSVYNEFVLSARSKLNRCQEIEATDQDQCIKILHRQASTALQLGFNLYGLELKKLERRLLDKKTPLEFTEAIEIWQQSLAQYLKHVRSML</sequence>
<dbReference type="eggNOG" id="COG2205">
    <property type="taxonomic scope" value="Bacteria"/>
</dbReference>
<feature type="transmembrane region" description="Helical" evidence="7">
    <location>
        <begin position="192"/>
        <end position="212"/>
    </location>
</feature>
<protein>
    <recommendedName>
        <fullName evidence="2">histidine kinase</fullName>
        <ecNumber evidence="2">2.7.13.3</ecNumber>
    </recommendedName>
</protein>
<dbReference type="HOGENOM" id="CLU_000445_114_75_6"/>
<dbReference type="InterPro" id="IPR003661">
    <property type="entry name" value="HisK_dim/P_dom"/>
</dbReference>
<proteinExistence type="predicted"/>
<dbReference type="PROSITE" id="PS50110">
    <property type="entry name" value="RESPONSE_REGULATORY"/>
    <property type="match status" value="1"/>
</dbReference>